<dbReference type="EMBL" id="CP117416">
    <property type="protein sequence ID" value="WCT56195.1"/>
    <property type="molecule type" value="Genomic_DNA"/>
</dbReference>
<dbReference type="Proteomes" id="UP001220509">
    <property type="component" value="Chromosome"/>
</dbReference>
<sequence>MDKTYNESNGWTRSQYHPDDQGRAIYAIDPLGNTQTASYDAWGQQVEATDPYGNLYITANHMTQRKNNHFAIAAADVSAYRANADNRSIRLNAVEQSYDVYGNLATTTAFKDGASQSQPIQESYTYDLQGNILSYTDPNQTKNSNGVTSNYSYDALNRLTAVQDGIDQTTRYAYDGTGGLTKITVNDSAGKSETLYTKAYNEAGQLTDKTDTSGKNTANSYSSRGLVEEMRDRNGTITNYQYDERGQRTVATLTATNGNTLQTKTIFGSGGNILTDRHELYLNGTKTATQTSTIDKQDRITSLTSTGTNQYSSRLDVAYDTLDRITNQKNSLSGSSFFTNYGYDKLRLSQIQTNGAQTRNTAKANNVNYEYTPLGMVQAITFPTLADGSVLKESFTYDALNRLSQMSNTKGNSTLSAYRYTYDNNGNILTVSESLNGGEAKTSTYTYDKLNRLATVKRIDGSTASYTYDLRGNRKTLSDTQEASATKESSYSYDLDNKLIAATIDGTKTTIDYLPDGLRSQKTTGTTTTQYGYNGSGQVVSEKASNGNTSTYIRGDRVLVKKDQTTSKDYYYLFNGHGDVVQMVDTSGTIVNSYGYDEWGNIAKQQETVANSFKYAGEAYDSETGLYYLKARYYDPSQGRFLNEDSYEGQITNPLTLNIYGYVNNNPLIYVDPTGHYNQASGSGGSPSEARYYNLANAIDTRVVINMRGSNQNTQQNMLTKLIDNYKYSFYGQSYNGEMTRNQFTYLYNMSTDSNNPGSVKWALAQLDDFFTNGMNDKNSDIALGFGMGGAGALGGAGKGRSSDYLSKALKQQNLSSAPANFKQSWSQDGYDYQVRIHPANPQYGKEGSIYRVARRQQGQDAKGQGYGWEYIDTNGNWHPTSTLKPTSDKYNAKAAADTHINLP</sequence>
<name>A0AAX3M1T2_9BACL</name>
<keyword evidence="4" id="KW-1185">Reference proteome</keyword>
<feature type="domain" description="Teneurin-like YD-shell" evidence="2">
    <location>
        <begin position="387"/>
        <end position="667"/>
    </location>
</feature>
<proteinExistence type="predicted"/>
<dbReference type="KEGG" id="pka:PQ456_01310"/>
<dbReference type="InterPro" id="IPR006530">
    <property type="entry name" value="YD"/>
</dbReference>
<dbReference type="InterPro" id="IPR022385">
    <property type="entry name" value="Rhs_assc_core"/>
</dbReference>
<protein>
    <recommendedName>
        <fullName evidence="2">Teneurin-like YD-shell domain-containing protein</fullName>
    </recommendedName>
</protein>
<dbReference type="Gene3D" id="2.180.10.10">
    <property type="entry name" value="RHS repeat-associated core"/>
    <property type="match status" value="2"/>
</dbReference>
<dbReference type="Pfam" id="PF25023">
    <property type="entry name" value="TEN_YD-shell"/>
    <property type="match status" value="2"/>
</dbReference>
<evidence type="ECO:0000313" key="3">
    <source>
        <dbReference type="EMBL" id="WCT56195.1"/>
    </source>
</evidence>
<dbReference type="AlphaFoldDB" id="A0AAX3M1T2"/>
<gene>
    <name evidence="3" type="ORF">PQ456_01310</name>
</gene>
<dbReference type="PANTHER" id="PTHR32305">
    <property type="match status" value="1"/>
</dbReference>
<dbReference type="InterPro" id="IPR056823">
    <property type="entry name" value="TEN-like_YD-shell"/>
</dbReference>
<organism evidence="3 4">
    <name type="scientific">Paenibacillus kyungheensis</name>
    <dbReference type="NCBI Taxonomy" id="1452732"/>
    <lineage>
        <taxon>Bacteria</taxon>
        <taxon>Bacillati</taxon>
        <taxon>Bacillota</taxon>
        <taxon>Bacilli</taxon>
        <taxon>Bacillales</taxon>
        <taxon>Paenibacillaceae</taxon>
        <taxon>Paenibacillus</taxon>
    </lineage>
</organism>
<dbReference type="RefSeq" id="WP_273614500.1">
    <property type="nucleotide sequence ID" value="NZ_CP117416.1"/>
</dbReference>
<feature type="domain" description="Teneurin-like YD-shell" evidence="2">
    <location>
        <begin position="150"/>
        <end position="263"/>
    </location>
</feature>
<reference evidence="3 4" key="1">
    <citation type="submission" date="2023-02" db="EMBL/GenBank/DDBJ databases">
        <title>Genome sequence of Paenibacillus kyungheensis KACC 18744.</title>
        <authorList>
            <person name="Kim S."/>
            <person name="Heo J."/>
            <person name="Kwon S.-W."/>
        </authorList>
    </citation>
    <scope>NUCLEOTIDE SEQUENCE [LARGE SCALE GENOMIC DNA]</scope>
    <source>
        <strain evidence="3 4">KACC 18744</strain>
    </source>
</reference>
<dbReference type="PANTHER" id="PTHR32305:SF15">
    <property type="entry name" value="PROTEIN RHSA-RELATED"/>
    <property type="match status" value="1"/>
</dbReference>
<dbReference type="NCBIfam" id="TIGR03696">
    <property type="entry name" value="Rhs_assc_core"/>
    <property type="match status" value="1"/>
</dbReference>
<evidence type="ECO:0000259" key="2">
    <source>
        <dbReference type="Pfam" id="PF25023"/>
    </source>
</evidence>
<dbReference type="NCBIfam" id="TIGR01643">
    <property type="entry name" value="YD_repeat_2x"/>
    <property type="match status" value="3"/>
</dbReference>
<dbReference type="InterPro" id="IPR050708">
    <property type="entry name" value="T6SS_VgrG/RHS"/>
</dbReference>
<evidence type="ECO:0000256" key="1">
    <source>
        <dbReference type="ARBA" id="ARBA00022737"/>
    </source>
</evidence>
<evidence type="ECO:0000313" key="4">
    <source>
        <dbReference type="Proteomes" id="UP001220509"/>
    </source>
</evidence>
<accession>A0AAX3M1T2</accession>
<keyword evidence="1" id="KW-0677">Repeat</keyword>